<comment type="caution">
    <text evidence="2">The sequence shown here is derived from an EMBL/GenBank/DDBJ whole genome shotgun (WGS) entry which is preliminary data.</text>
</comment>
<feature type="transmembrane region" description="Helical" evidence="1">
    <location>
        <begin position="41"/>
        <end position="60"/>
    </location>
</feature>
<dbReference type="Proteomes" id="UP000006327">
    <property type="component" value="Unassembled WGS sequence"/>
</dbReference>
<dbReference type="AlphaFoldDB" id="K6Y1W2"/>
<dbReference type="EMBL" id="BAEO01000012">
    <property type="protein sequence ID" value="GAC17906.1"/>
    <property type="molecule type" value="Genomic_DNA"/>
</dbReference>
<name>K6Y1W2_9ALTE</name>
<sequence length="66" mass="7327">MNTEPKLSLKIRIVIGIVAIPSLILAAMIMSMLIKQTEGEISFFEVVYSLVGVFAMYIALTGKKFF</sequence>
<evidence type="ECO:0000313" key="3">
    <source>
        <dbReference type="Proteomes" id="UP000006327"/>
    </source>
</evidence>
<feature type="transmembrane region" description="Helical" evidence="1">
    <location>
        <begin position="12"/>
        <end position="35"/>
    </location>
</feature>
<gene>
    <name evidence="2" type="ORF">GARC_0925</name>
</gene>
<evidence type="ECO:0000313" key="2">
    <source>
        <dbReference type="EMBL" id="GAC17906.1"/>
    </source>
</evidence>
<protein>
    <submittedName>
        <fullName evidence="2">Uncharacterized protein</fullName>
    </submittedName>
</protein>
<keyword evidence="3" id="KW-1185">Reference proteome</keyword>
<keyword evidence="1" id="KW-0472">Membrane</keyword>
<evidence type="ECO:0000256" key="1">
    <source>
        <dbReference type="SAM" id="Phobius"/>
    </source>
</evidence>
<keyword evidence="1" id="KW-1133">Transmembrane helix</keyword>
<accession>K6Y1W2</accession>
<dbReference type="STRING" id="493475.GARC_0925"/>
<organism evidence="2 3">
    <name type="scientific">Paraglaciecola arctica BSs20135</name>
    <dbReference type="NCBI Taxonomy" id="493475"/>
    <lineage>
        <taxon>Bacteria</taxon>
        <taxon>Pseudomonadati</taxon>
        <taxon>Pseudomonadota</taxon>
        <taxon>Gammaproteobacteria</taxon>
        <taxon>Alteromonadales</taxon>
        <taxon>Alteromonadaceae</taxon>
        <taxon>Paraglaciecola</taxon>
    </lineage>
</organism>
<reference evidence="2 3" key="1">
    <citation type="journal article" date="2017" name="Antonie Van Leeuwenhoek">
        <title>Rhizobium rhizosphaerae sp. nov., a novel species isolated from rice rhizosphere.</title>
        <authorList>
            <person name="Zhao J.J."/>
            <person name="Zhang J."/>
            <person name="Zhang R.J."/>
            <person name="Zhang C.W."/>
            <person name="Yin H.Q."/>
            <person name="Zhang X.X."/>
        </authorList>
    </citation>
    <scope>NUCLEOTIDE SEQUENCE [LARGE SCALE GENOMIC DNA]</scope>
    <source>
        <strain evidence="2 3">BSs20135</strain>
    </source>
</reference>
<dbReference type="RefSeq" id="WP_007617194.1">
    <property type="nucleotide sequence ID" value="NZ_BAEO01000012.1"/>
</dbReference>
<keyword evidence="1" id="KW-0812">Transmembrane</keyword>
<proteinExistence type="predicted"/>
<dbReference type="OrthoDB" id="6322564at2"/>